<comment type="caution">
    <text evidence="8">The sequence shown here is derived from an EMBL/GenBank/DDBJ whole genome shotgun (WGS) entry which is preliminary data.</text>
</comment>
<evidence type="ECO:0000256" key="3">
    <source>
        <dbReference type="ARBA" id="ARBA00022801"/>
    </source>
</evidence>
<dbReference type="PROSITE" id="PS51910">
    <property type="entry name" value="GH18_2"/>
    <property type="match status" value="1"/>
</dbReference>
<dbReference type="GO" id="GO:0004568">
    <property type="term" value="F:chitinase activity"/>
    <property type="evidence" value="ECO:0007669"/>
    <property type="project" value="TreeGrafter"/>
</dbReference>
<dbReference type="InterPro" id="IPR011583">
    <property type="entry name" value="Chitinase_II/V-like_cat"/>
</dbReference>
<dbReference type="Pfam" id="PF00704">
    <property type="entry name" value="Glyco_hydro_18"/>
    <property type="match status" value="1"/>
</dbReference>
<dbReference type="GO" id="GO:0006032">
    <property type="term" value="P:chitin catabolic process"/>
    <property type="evidence" value="ECO:0007669"/>
    <property type="project" value="TreeGrafter"/>
</dbReference>
<dbReference type="SUPFAM" id="SSF54556">
    <property type="entry name" value="Chitinase insertion domain"/>
    <property type="match status" value="1"/>
</dbReference>
<evidence type="ECO:0000313" key="8">
    <source>
        <dbReference type="EMBL" id="CAD6257154.1"/>
    </source>
</evidence>
<protein>
    <recommendedName>
        <fullName evidence="7">GH18 domain-containing protein</fullName>
    </recommendedName>
</protein>
<dbReference type="InterPro" id="IPR050314">
    <property type="entry name" value="Glycosyl_Hydrlase_18"/>
</dbReference>
<dbReference type="PANTHER" id="PTHR11177">
    <property type="entry name" value="CHITINASE"/>
    <property type="match status" value="1"/>
</dbReference>
<dbReference type="GO" id="GO:0005576">
    <property type="term" value="C:extracellular region"/>
    <property type="evidence" value="ECO:0007669"/>
    <property type="project" value="TreeGrafter"/>
</dbReference>
<evidence type="ECO:0000256" key="6">
    <source>
        <dbReference type="SAM" id="SignalP"/>
    </source>
</evidence>
<dbReference type="SMART" id="SM00636">
    <property type="entry name" value="Glyco_18"/>
    <property type="match status" value="1"/>
</dbReference>
<feature type="signal peptide" evidence="6">
    <location>
        <begin position="1"/>
        <end position="23"/>
    </location>
</feature>
<gene>
    <name evidence="8" type="ORF">NCGR_LOCUS40644</name>
</gene>
<evidence type="ECO:0000313" key="9">
    <source>
        <dbReference type="Proteomes" id="UP000604825"/>
    </source>
</evidence>
<evidence type="ECO:0000256" key="2">
    <source>
        <dbReference type="ARBA" id="ARBA00022729"/>
    </source>
</evidence>
<dbReference type="Proteomes" id="UP000604825">
    <property type="component" value="Unassembled WGS sequence"/>
</dbReference>
<keyword evidence="3" id="KW-0378">Hydrolase</keyword>
<proteinExistence type="inferred from homology"/>
<dbReference type="FunFam" id="3.10.50.10:FF:000003">
    <property type="entry name" value="Class V chitinase CHIT5b"/>
    <property type="match status" value="1"/>
</dbReference>
<name>A0A811QME6_9POAL</name>
<dbReference type="EMBL" id="CAJGYO010000010">
    <property type="protein sequence ID" value="CAD6257154.1"/>
    <property type="molecule type" value="Genomic_DNA"/>
</dbReference>
<feature type="domain" description="GH18" evidence="7">
    <location>
        <begin position="38"/>
        <end position="397"/>
    </location>
</feature>
<keyword evidence="4" id="KW-0325">Glycoprotein</keyword>
<dbReference type="AlphaFoldDB" id="A0A811QME6"/>
<dbReference type="OrthoDB" id="73875at2759"/>
<evidence type="ECO:0000256" key="4">
    <source>
        <dbReference type="ARBA" id="ARBA00023180"/>
    </source>
</evidence>
<dbReference type="GO" id="GO:0005975">
    <property type="term" value="P:carbohydrate metabolic process"/>
    <property type="evidence" value="ECO:0007669"/>
    <property type="project" value="InterPro"/>
</dbReference>
<evidence type="ECO:0000256" key="5">
    <source>
        <dbReference type="ARBA" id="ARBA00023295"/>
    </source>
</evidence>
<dbReference type="GO" id="GO:0008061">
    <property type="term" value="F:chitin binding"/>
    <property type="evidence" value="ECO:0007669"/>
    <property type="project" value="InterPro"/>
</dbReference>
<reference evidence="8" key="1">
    <citation type="submission" date="2020-10" db="EMBL/GenBank/DDBJ databases">
        <authorList>
            <person name="Han B."/>
            <person name="Lu T."/>
            <person name="Zhao Q."/>
            <person name="Huang X."/>
            <person name="Zhao Y."/>
        </authorList>
    </citation>
    <scope>NUCLEOTIDE SEQUENCE</scope>
</reference>
<dbReference type="Gene3D" id="3.20.20.80">
    <property type="entry name" value="Glycosidases"/>
    <property type="match status" value="1"/>
</dbReference>
<dbReference type="InterPro" id="IPR017853">
    <property type="entry name" value="GH"/>
</dbReference>
<comment type="similarity">
    <text evidence="1">Belongs to the glycosyl hydrolase 18 family. Chitinase class V subfamily.</text>
</comment>
<dbReference type="Gene3D" id="3.10.50.10">
    <property type="match status" value="1"/>
</dbReference>
<dbReference type="InterPro" id="IPR029070">
    <property type="entry name" value="Chitinase_insertion_sf"/>
</dbReference>
<feature type="chain" id="PRO_5032969084" description="GH18 domain-containing protein" evidence="6">
    <location>
        <begin position="24"/>
        <end position="447"/>
    </location>
</feature>
<keyword evidence="9" id="KW-1185">Reference proteome</keyword>
<keyword evidence="2 6" id="KW-0732">Signal</keyword>
<accession>A0A811QME6</accession>
<dbReference type="SUPFAM" id="SSF51445">
    <property type="entry name" value="(Trans)glycosidases"/>
    <property type="match status" value="1"/>
</dbReference>
<organism evidence="8 9">
    <name type="scientific">Miscanthus lutarioriparius</name>
    <dbReference type="NCBI Taxonomy" id="422564"/>
    <lineage>
        <taxon>Eukaryota</taxon>
        <taxon>Viridiplantae</taxon>
        <taxon>Streptophyta</taxon>
        <taxon>Embryophyta</taxon>
        <taxon>Tracheophyta</taxon>
        <taxon>Spermatophyta</taxon>
        <taxon>Magnoliopsida</taxon>
        <taxon>Liliopsida</taxon>
        <taxon>Poales</taxon>
        <taxon>Poaceae</taxon>
        <taxon>PACMAD clade</taxon>
        <taxon>Panicoideae</taxon>
        <taxon>Andropogonodae</taxon>
        <taxon>Andropogoneae</taxon>
        <taxon>Saccharinae</taxon>
        <taxon>Miscanthus</taxon>
    </lineage>
</organism>
<dbReference type="InterPro" id="IPR001223">
    <property type="entry name" value="Glyco_hydro18_cat"/>
</dbReference>
<keyword evidence="5" id="KW-0326">Glycosidase</keyword>
<evidence type="ECO:0000259" key="7">
    <source>
        <dbReference type="PROSITE" id="PS51910"/>
    </source>
</evidence>
<dbReference type="PANTHER" id="PTHR11177:SF347">
    <property type="entry name" value="GLYCOSYL HYDROLASES FAMILY 18 PROTEIN, EXPRESSED"/>
    <property type="match status" value="1"/>
</dbReference>
<evidence type="ECO:0000256" key="1">
    <source>
        <dbReference type="ARBA" id="ARBA00008682"/>
    </source>
</evidence>
<sequence length="447" mass="48200">MELAGFIISSIISLAGFLSVVSASTSQQQCGGNGAPAGVRAGYWSPSSSRYSPVSSIDASLYTHLYYSSVSIDETSYAVAPQPTEEEGSLLAAFSGTVKSGSPSTKTMLSIGTNEYRVDASNAAFSKMASDKNLRGVFINSSVELARANGFDGLDLSWIFPVTQMDMENLGVLLAEWRARIMEESATNSLSGPLLLTATLYFSNHLFDMPDGNLDYPIDDISDNLDWANILTFGFHGDSSVTTADAPLYDKSSHFSVSYGVISWLDAGVPPCKLVMGIPLFGRSWFLRNKAKNGLGSPTAAAGTKQRKSNQTGIIAYAEAEEYLNSESTVVTYDNQSVAEYLYNGDLWVSFDGAQVVQQKLEFAVRSQLLGYFLWTVGFDDSNSTISKKASESWQQYAQGGFGIMHAGGSNQYVAFNSSSVSLGSWHSKSLSCLLSSVLLLVILFQE</sequence>